<evidence type="ECO:0000313" key="2">
    <source>
        <dbReference type="Proteomes" id="UP000650466"/>
    </source>
</evidence>
<dbReference type="InterPro" id="IPR029060">
    <property type="entry name" value="PIN-like_dom_sf"/>
</dbReference>
<organism evidence="1 2">
    <name type="scientific">Paenibacillus sedimenti</name>
    <dbReference type="NCBI Taxonomy" id="2770274"/>
    <lineage>
        <taxon>Bacteria</taxon>
        <taxon>Bacillati</taxon>
        <taxon>Bacillota</taxon>
        <taxon>Bacilli</taxon>
        <taxon>Bacillales</taxon>
        <taxon>Paenibacillaceae</taxon>
        <taxon>Paenibacillus</taxon>
    </lineage>
</organism>
<name>A0A926QMG1_9BACL</name>
<dbReference type="AlphaFoldDB" id="A0A926QMG1"/>
<gene>
    <name evidence="1" type="ORF">ICC18_27845</name>
</gene>
<dbReference type="RefSeq" id="WP_188177662.1">
    <property type="nucleotide sequence ID" value="NZ_JACVVD010000013.1"/>
</dbReference>
<proteinExistence type="predicted"/>
<dbReference type="SUPFAM" id="SSF88723">
    <property type="entry name" value="PIN domain-like"/>
    <property type="match status" value="1"/>
</dbReference>
<evidence type="ECO:0000313" key="1">
    <source>
        <dbReference type="EMBL" id="MBD0383893.1"/>
    </source>
</evidence>
<dbReference type="Proteomes" id="UP000650466">
    <property type="component" value="Unassembled WGS sequence"/>
</dbReference>
<comment type="caution">
    <text evidence="1">The sequence shown here is derived from an EMBL/GenBank/DDBJ whole genome shotgun (WGS) entry which is preliminary data.</text>
</comment>
<reference evidence="1" key="1">
    <citation type="submission" date="2020-09" db="EMBL/GenBank/DDBJ databases">
        <title>Draft Genome Sequence of Paenibacillus sp. WST5.</title>
        <authorList>
            <person name="Bao Z."/>
        </authorList>
    </citation>
    <scope>NUCLEOTIDE SEQUENCE</scope>
    <source>
        <strain evidence="1">WST5</strain>
    </source>
</reference>
<keyword evidence="2" id="KW-1185">Reference proteome</keyword>
<protein>
    <submittedName>
        <fullName evidence="1">PIN domain-containing protein</fullName>
    </submittedName>
</protein>
<sequence length="187" mass="20751">MSGFNTSPHVLFDTTVLCGAIHSPGINRQLLTIASQTIDYRVVLSRVCLMEFYHNALFKGIGGKLYPLDLVDDFLELFVYPILDNQPAVNSRVGRHALDIVSRLGDPIGQALAEISECDTQTAVSIAQDHGLQKPLSNYDENDVHVWVTAINEECKYIVTSNTKRFPQNIGGIEAIKPGDFYNKILD</sequence>
<accession>A0A926QMG1</accession>
<dbReference type="EMBL" id="JACVVD010000013">
    <property type="protein sequence ID" value="MBD0383893.1"/>
    <property type="molecule type" value="Genomic_DNA"/>
</dbReference>